<dbReference type="PRINTS" id="PR00113">
    <property type="entry name" value="ALKPHPHTASE"/>
</dbReference>
<dbReference type="InterPro" id="IPR001952">
    <property type="entry name" value="Alkaline_phosphatase"/>
</dbReference>
<comment type="caution">
    <text evidence="10">The sequence shown here is derived from an EMBL/GenBank/DDBJ whole genome shotgun (WGS) entry which is preliminary data.</text>
</comment>
<organism evidence="10 11">
    <name type="scientific">Virgibacillus salarius</name>
    <dbReference type="NCBI Taxonomy" id="447199"/>
    <lineage>
        <taxon>Bacteria</taxon>
        <taxon>Bacillati</taxon>
        <taxon>Bacillota</taxon>
        <taxon>Bacilli</taxon>
        <taxon>Bacillales</taxon>
        <taxon>Bacillaceae</taxon>
        <taxon>Virgibacillus</taxon>
    </lineage>
</organism>
<evidence type="ECO:0000313" key="10">
    <source>
        <dbReference type="EMBL" id="MBR7795063.1"/>
    </source>
</evidence>
<dbReference type="SMART" id="SM00098">
    <property type="entry name" value="alkPPc"/>
    <property type="match status" value="1"/>
</dbReference>
<dbReference type="InterPro" id="IPR017850">
    <property type="entry name" value="Alkaline_phosphatase_core_sf"/>
</dbReference>
<dbReference type="EMBL" id="JAGSOT010000006">
    <property type="protein sequence ID" value="MBR7795063.1"/>
    <property type="molecule type" value="Genomic_DNA"/>
</dbReference>
<dbReference type="PANTHER" id="PTHR11596">
    <property type="entry name" value="ALKALINE PHOSPHATASE"/>
    <property type="match status" value="1"/>
</dbReference>
<dbReference type="InterPro" id="IPR018299">
    <property type="entry name" value="Alkaline_phosphatase_AS"/>
</dbReference>
<feature type="binding site" evidence="8">
    <location>
        <position position="4"/>
    </location>
    <ligand>
        <name>Zn(2+)</name>
        <dbReference type="ChEBI" id="CHEBI:29105"/>
        <label>2</label>
    </ligand>
</feature>
<dbReference type="SUPFAM" id="SSF53649">
    <property type="entry name" value="Alkaline phosphatase-like"/>
    <property type="match status" value="1"/>
</dbReference>
<evidence type="ECO:0000256" key="6">
    <source>
        <dbReference type="ARBA" id="ARBA00022842"/>
    </source>
</evidence>
<keyword evidence="3 8" id="KW-0479">Metal-binding</keyword>
<dbReference type="AlphaFoldDB" id="A0A941I917"/>
<feature type="binding site" evidence="8">
    <location>
        <position position="4"/>
    </location>
    <ligand>
        <name>Mg(2+)</name>
        <dbReference type="ChEBI" id="CHEBI:18420"/>
    </ligand>
</feature>
<feature type="binding site" evidence="8">
    <location>
        <position position="226"/>
    </location>
    <ligand>
        <name>Mg(2+)</name>
        <dbReference type="ChEBI" id="CHEBI:18420"/>
    </ligand>
</feature>
<comment type="cofactor">
    <cofactor evidence="8">
        <name>Zn(2+)</name>
        <dbReference type="ChEBI" id="CHEBI:29105"/>
    </cofactor>
    <text evidence="8">Binds 2 Zn(2+) ions.</text>
</comment>
<keyword evidence="11" id="KW-1185">Reference proteome</keyword>
<comment type="cofactor">
    <cofactor evidence="8">
        <name>Mg(2+)</name>
        <dbReference type="ChEBI" id="CHEBI:18420"/>
    </cofactor>
    <text evidence="8">Binds 1 Mg(2+) ion.</text>
</comment>
<evidence type="ECO:0000256" key="3">
    <source>
        <dbReference type="ARBA" id="ARBA00022723"/>
    </source>
</evidence>
<dbReference type="Gene3D" id="1.10.60.40">
    <property type="match status" value="1"/>
</dbReference>
<accession>A0A941I917</accession>
<feature type="binding site" evidence="8">
    <location>
        <position position="273"/>
    </location>
    <ligand>
        <name>Zn(2+)</name>
        <dbReference type="ChEBI" id="CHEBI:29105"/>
        <label>2</label>
    </ligand>
</feature>
<proteinExistence type="inferred from homology"/>
<dbReference type="Gene3D" id="3.40.720.10">
    <property type="entry name" value="Alkaline Phosphatase, subunit A"/>
    <property type="match status" value="1"/>
</dbReference>
<keyword evidence="6 8" id="KW-0460">Magnesium</keyword>
<evidence type="ECO:0000256" key="2">
    <source>
        <dbReference type="ARBA" id="ARBA00022553"/>
    </source>
</evidence>
<feature type="binding site" evidence="8">
    <location>
        <position position="235"/>
    </location>
    <ligand>
        <name>Zn(2+)</name>
        <dbReference type="ChEBI" id="CHEBI:29105"/>
        <label>2</label>
    </ligand>
</feature>
<evidence type="ECO:0000256" key="5">
    <source>
        <dbReference type="ARBA" id="ARBA00022833"/>
    </source>
</evidence>
<keyword evidence="4" id="KW-0378">Hydrolase</keyword>
<feature type="binding site" evidence="8">
    <location>
        <position position="274"/>
    </location>
    <ligand>
        <name>Zn(2+)</name>
        <dbReference type="ChEBI" id="CHEBI:29105"/>
        <label>2</label>
    </ligand>
</feature>
<name>A0A941I917_9BACI</name>
<reference evidence="10" key="1">
    <citation type="submission" date="2021-04" db="EMBL/GenBank/DDBJ databases">
        <title>Isolation and polyphasic classification of algal microorganism.</title>
        <authorList>
            <person name="Wang S."/>
        </authorList>
    </citation>
    <scope>NUCLEOTIDE SEQUENCE</scope>
    <source>
        <strain evidence="10">720a</strain>
    </source>
</reference>
<protein>
    <submittedName>
        <fullName evidence="10">Alkaline phosphatase</fullName>
    </submittedName>
</protein>
<feature type="binding site" evidence="8">
    <location>
        <position position="105"/>
    </location>
    <ligand>
        <name>Mg(2+)</name>
        <dbReference type="ChEBI" id="CHEBI:18420"/>
    </ligand>
</feature>
<feature type="binding site" evidence="8">
    <location>
        <position position="103"/>
    </location>
    <ligand>
        <name>Mg(2+)</name>
        <dbReference type="ChEBI" id="CHEBI:18420"/>
    </ligand>
</feature>
<feature type="binding site" evidence="8">
    <location>
        <position position="231"/>
    </location>
    <ligand>
        <name>Zn(2+)</name>
        <dbReference type="ChEBI" id="CHEBI:29105"/>
        <label>2</label>
    </ligand>
</feature>
<dbReference type="GO" id="GO:0046872">
    <property type="term" value="F:metal ion binding"/>
    <property type="evidence" value="ECO:0007669"/>
    <property type="project" value="UniProtKB-KW"/>
</dbReference>
<evidence type="ECO:0000256" key="4">
    <source>
        <dbReference type="ARBA" id="ARBA00022801"/>
    </source>
</evidence>
<dbReference type="CDD" id="cd16012">
    <property type="entry name" value="ALP"/>
    <property type="match status" value="1"/>
</dbReference>
<feature type="active site" description="Phosphoserine intermediate" evidence="7">
    <location>
        <position position="52"/>
    </location>
</feature>
<dbReference type="PROSITE" id="PS00123">
    <property type="entry name" value="ALKALINE_PHOSPHATASE"/>
    <property type="match status" value="1"/>
</dbReference>
<evidence type="ECO:0000313" key="11">
    <source>
        <dbReference type="Proteomes" id="UP000675284"/>
    </source>
</evidence>
<dbReference type="Pfam" id="PF00245">
    <property type="entry name" value="Alk_phosphatase"/>
    <property type="match status" value="1"/>
</dbReference>
<dbReference type="GO" id="GO:0004035">
    <property type="term" value="F:alkaline phosphatase activity"/>
    <property type="evidence" value="ECO:0007669"/>
    <property type="project" value="TreeGrafter"/>
</dbReference>
<evidence type="ECO:0000256" key="7">
    <source>
        <dbReference type="PIRSR" id="PIRSR601952-1"/>
    </source>
</evidence>
<keyword evidence="2" id="KW-0597">Phosphoprotein</keyword>
<evidence type="ECO:0000256" key="8">
    <source>
        <dbReference type="PIRSR" id="PIRSR601952-2"/>
    </source>
</evidence>
<sequence length="409" mass="45229">MIGDGMGPTYNTAYRSFKNNPSPYLEETAFDQHLVGMQQTYSWDSEESITDSAAAATSLSSGIKTYNGAIAVNMKKNEVKTVLEEAKDRGKRTGLVSTSQVNHATPASFGAHDKSRHNYNDIADDYIDEKVDGKHKVDVILGGGISYFERKDRNLAEEFQDAGYSYVNTREELVADTNKQILGLFAPVGLDKAIDRPQEQPSLEEMTDTAIDRLSTNKDGFFLMVEGSQIDWAGHDNDIVGAMSEMKDFEKAYERAIDFAEKDKQTLVITTADHSTGGLVMGVDGEYKWDPTPLRAAKRTPDFMAAEISDGKDVKEVLDQYIDLDLTAEEIESVKKAVETDDTTEIDNAIERIFDVRSGTGWTTGGHDGVDVNVYAYGPQADQFIGLNDNHEVGRKVMDILKNIRSAKP</sequence>
<dbReference type="Proteomes" id="UP000675284">
    <property type="component" value="Unassembled WGS sequence"/>
</dbReference>
<evidence type="ECO:0000256" key="9">
    <source>
        <dbReference type="RuleBase" id="RU003946"/>
    </source>
</evidence>
<keyword evidence="5 8" id="KW-0862">Zinc</keyword>
<comment type="similarity">
    <text evidence="1 9">Belongs to the alkaline phosphatase family.</text>
</comment>
<gene>
    <name evidence="10" type="ORF">KCX74_03285</name>
</gene>
<evidence type="ECO:0000256" key="1">
    <source>
        <dbReference type="ARBA" id="ARBA00005984"/>
    </source>
</evidence>
<feature type="binding site" evidence="8">
    <location>
        <position position="367"/>
    </location>
    <ligand>
        <name>Zn(2+)</name>
        <dbReference type="ChEBI" id="CHEBI:29105"/>
        <label>2</label>
    </ligand>
</feature>
<dbReference type="PANTHER" id="PTHR11596:SF5">
    <property type="entry name" value="ALKALINE PHOSPHATASE"/>
    <property type="match status" value="1"/>
</dbReference>